<dbReference type="InterPro" id="IPR001789">
    <property type="entry name" value="Sig_transdc_resp-reg_receiver"/>
</dbReference>
<reference evidence="15 16" key="1">
    <citation type="submission" date="2017-01" db="EMBL/GenBank/DDBJ databases">
        <title>Novel large sulfur bacteria in the metagenomes of groundwater-fed chemosynthetic microbial mats in the Lake Huron basin.</title>
        <authorList>
            <person name="Sharrar A.M."/>
            <person name="Flood B.E."/>
            <person name="Bailey J.V."/>
            <person name="Jones D.S."/>
            <person name="Biddanda B."/>
            <person name="Ruberg S.A."/>
            <person name="Marcus D.N."/>
            <person name="Dick G.J."/>
        </authorList>
    </citation>
    <scope>NUCLEOTIDE SEQUENCE [LARGE SCALE GENOMIC DNA]</scope>
    <source>
        <strain evidence="15">A8</strain>
    </source>
</reference>
<evidence type="ECO:0000256" key="6">
    <source>
        <dbReference type="ARBA" id="ARBA00022777"/>
    </source>
</evidence>
<name>A0A1Y1QAM1_9GAMM</name>
<dbReference type="CDD" id="cd16922">
    <property type="entry name" value="HATPase_EvgS-ArcB-TorS-like"/>
    <property type="match status" value="1"/>
</dbReference>
<dbReference type="PRINTS" id="PR00344">
    <property type="entry name" value="BCTRLSENSOR"/>
</dbReference>
<comment type="catalytic activity">
    <reaction evidence="1">
        <text>ATP + protein L-histidine = ADP + protein N-phospho-L-histidine.</text>
        <dbReference type="EC" id="2.7.13.3"/>
    </reaction>
</comment>
<dbReference type="PROSITE" id="PS50110">
    <property type="entry name" value="RESPONSE_REGULATORY"/>
    <property type="match status" value="1"/>
</dbReference>
<keyword evidence="5" id="KW-0547">Nucleotide-binding</keyword>
<feature type="domain" description="Response regulatory" evidence="14">
    <location>
        <begin position="338"/>
        <end position="457"/>
    </location>
</feature>
<evidence type="ECO:0000259" key="13">
    <source>
        <dbReference type="PROSITE" id="PS50109"/>
    </source>
</evidence>
<dbReference type="InterPro" id="IPR036890">
    <property type="entry name" value="HATPase_C_sf"/>
</dbReference>
<evidence type="ECO:0000313" key="16">
    <source>
        <dbReference type="Proteomes" id="UP000192491"/>
    </source>
</evidence>
<evidence type="ECO:0000256" key="3">
    <source>
        <dbReference type="ARBA" id="ARBA00022553"/>
    </source>
</evidence>
<dbReference type="InterPro" id="IPR003661">
    <property type="entry name" value="HisK_dim/P_dom"/>
</dbReference>
<dbReference type="FunFam" id="1.10.287.130:FF:000002">
    <property type="entry name" value="Two-component osmosensing histidine kinase"/>
    <property type="match status" value="1"/>
</dbReference>
<organism evidence="15 16">
    <name type="scientific">Thiothrix lacustris</name>
    <dbReference type="NCBI Taxonomy" id="525917"/>
    <lineage>
        <taxon>Bacteria</taxon>
        <taxon>Pseudomonadati</taxon>
        <taxon>Pseudomonadota</taxon>
        <taxon>Gammaproteobacteria</taxon>
        <taxon>Thiotrichales</taxon>
        <taxon>Thiotrichaceae</taxon>
        <taxon>Thiothrix</taxon>
    </lineage>
</organism>
<dbReference type="AlphaFoldDB" id="A0A1Y1QAM1"/>
<dbReference type="Gene3D" id="3.40.50.2300">
    <property type="match status" value="1"/>
</dbReference>
<evidence type="ECO:0000313" key="15">
    <source>
        <dbReference type="EMBL" id="OQX01506.1"/>
    </source>
</evidence>
<dbReference type="InterPro" id="IPR011006">
    <property type="entry name" value="CheY-like_superfamily"/>
</dbReference>
<evidence type="ECO:0000256" key="5">
    <source>
        <dbReference type="ARBA" id="ARBA00022741"/>
    </source>
</evidence>
<dbReference type="PROSITE" id="PS50109">
    <property type="entry name" value="HIS_KIN"/>
    <property type="match status" value="1"/>
</dbReference>
<dbReference type="Gene3D" id="3.30.565.10">
    <property type="entry name" value="Histidine kinase-like ATPase, C-terminal domain"/>
    <property type="match status" value="1"/>
</dbReference>
<dbReference type="CDD" id="cd17546">
    <property type="entry name" value="REC_hyHK_CKI1_RcsC-like"/>
    <property type="match status" value="1"/>
</dbReference>
<dbReference type="Pfam" id="PF02518">
    <property type="entry name" value="HATPase_c"/>
    <property type="match status" value="1"/>
</dbReference>
<comment type="caution">
    <text evidence="15">The sequence shown here is derived from an EMBL/GenBank/DDBJ whole genome shotgun (WGS) entry which is preliminary data.</text>
</comment>
<protein>
    <recommendedName>
        <fullName evidence="10">Sensory/regulatory protein RpfC</fullName>
        <ecNumber evidence="2">2.7.13.3</ecNumber>
    </recommendedName>
</protein>
<dbReference type="InterPro" id="IPR036097">
    <property type="entry name" value="HisK_dim/P_sf"/>
</dbReference>
<dbReference type="PANTHER" id="PTHR45339">
    <property type="entry name" value="HYBRID SIGNAL TRANSDUCTION HISTIDINE KINASE J"/>
    <property type="match status" value="1"/>
</dbReference>
<dbReference type="EMBL" id="MTEJ01000571">
    <property type="protein sequence ID" value="OQX01506.1"/>
    <property type="molecule type" value="Genomic_DNA"/>
</dbReference>
<keyword evidence="8" id="KW-0902">Two-component regulatory system</keyword>
<evidence type="ECO:0000256" key="12">
    <source>
        <dbReference type="SAM" id="Coils"/>
    </source>
</evidence>
<dbReference type="Proteomes" id="UP000192491">
    <property type="component" value="Unassembled WGS sequence"/>
</dbReference>
<dbReference type="FunFam" id="3.30.565.10:FF:000010">
    <property type="entry name" value="Sensor histidine kinase RcsC"/>
    <property type="match status" value="1"/>
</dbReference>
<evidence type="ECO:0000256" key="9">
    <source>
        <dbReference type="ARBA" id="ARBA00064003"/>
    </source>
</evidence>
<evidence type="ECO:0000256" key="11">
    <source>
        <dbReference type="PROSITE-ProRule" id="PRU00169"/>
    </source>
</evidence>
<feature type="domain" description="Histidine kinase" evidence="13">
    <location>
        <begin position="90"/>
        <end position="311"/>
    </location>
</feature>
<keyword evidence="12" id="KW-0175">Coiled coil</keyword>
<dbReference type="STRING" id="1123401.GCA_000621325_01006"/>
<dbReference type="SUPFAM" id="SSF52172">
    <property type="entry name" value="CheY-like"/>
    <property type="match status" value="1"/>
</dbReference>
<dbReference type="Pfam" id="PF00512">
    <property type="entry name" value="HisKA"/>
    <property type="match status" value="1"/>
</dbReference>
<dbReference type="CDD" id="cd00082">
    <property type="entry name" value="HisKA"/>
    <property type="match status" value="1"/>
</dbReference>
<dbReference type="SUPFAM" id="SSF47384">
    <property type="entry name" value="Homodimeric domain of signal transducing histidine kinase"/>
    <property type="match status" value="1"/>
</dbReference>
<evidence type="ECO:0000256" key="1">
    <source>
        <dbReference type="ARBA" id="ARBA00000085"/>
    </source>
</evidence>
<dbReference type="SMART" id="SM00448">
    <property type="entry name" value="REC"/>
    <property type="match status" value="1"/>
</dbReference>
<dbReference type="GO" id="GO:0005524">
    <property type="term" value="F:ATP binding"/>
    <property type="evidence" value="ECO:0007669"/>
    <property type="project" value="UniProtKB-KW"/>
</dbReference>
<dbReference type="SMART" id="SM00388">
    <property type="entry name" value="HisKA"/>
    <property type="match status" value="1"/>
</dbReference>
<sequence length="463" mass="51531">MSEYDRTLNRQLRSLGLTADTPPDADHWQTFLTRVNQAYSEHKHAYYVLERSLEVSSQEMHTLNETLQRESQEKIRALQQSKEKSRFLANMSHEIRTPMNGVLGMLDILAKTPLDPQQQEYLHTAYSSSEILLDVINSVLDLSKIESGKLALERIPFNLRKLADDMVLLFSGSATKKHLTLSSHIPTGCHEWFYGDPIRLKQVLGNLLGNAVKFTTSGSVALHIECLQAQATQTHLRLLVADTGLGIPTAQLEVLFNAFSQADESTTRLYGGTGLGLTIAQELVQLMGGCIRVKSTEGHGSTFYFELSLDKHTPPVSIAPEPLQAQTHGAVTATLEGHLLLVEDNLVNIKVAHVMLTKLGMSFDIAMDGHEAVAMLDKNHYDLVLMDCQLPGMDGYAATRQFRQQEQARHTPRTPVIALTANAMQGDRENCLQAGMDDYMTKPISMASLRQKLQQWLVQNTPS</sequence>
<keyword evidence="3 11" id="KW-0597">Phosphoprotein</keyword>
<evidence type="ECO:0000256" key="10">
    <source>
        <dbReference type="ARBA" id="ARBA00068150"/>
    </source>
</evidence>
<feature type="coiled-coil region" evidence="12">
    <location>
        <begin position="53"/>
        <end position="84"/>
    </location>
</feature>
<dbReference type="PANTHER" id="PTHR45339:SF1">
    <property type="entry name" value="HYBRID SIGNAL TRANSDUCTION HISTIDINE KINASE J"/>
    <property type="match status" value="1"/>
</dbReference>
<evidence type="ECO:0000256" key="8">
    <source>
        <dbReference type="ARBA" id="ARBA00023012"/>
    </source>
</evidence>
<dbReference type="InterPro" id="IPR003594">
    <property type="entry name" value="HATPase_dom"/>
</dbReference>
<dbReference type="Gene3D" id="1.10.287.130">
    <property type="match status" value="1"/>
</dbReference>
<evidence type="ECO:0000256" key="7">
    <source>
        <dbReference type="ARBA" id="ARBA00022840"/>
    </source>
</evidence>
<dbReference type="EC" id="2.7.13.3" evidence="2"/>
<comment type="subunit">
    <text evidence="9">At low DSF concentrations, interacts with RpfF.</text>
</comment>
<evidence type="ECO:0000259" key="14">
    <source>
        <dbReference type="PROSITE" id="PS50110"/>
    </source>
</evidence>
<dbReference type="SMART" id="SM00387">
    <property type="entry name" value="HATPase_c"/>
    <property type="match status" value="1"/>
</dbReference>
<keyword evidence="4" id="KW-0808">Transferase</keyword>
<dbReference type="GO" id="GO:0000155">
    <property type="term" value="F:phosphorelay sensor kinase activity"/>
    <property type="evidence" value="ECO:0007669"/>
    <property type="project" value="InterPro"/>
</dbReference>
<evidence type="ECO:0000256" key="4">
    <source>
        <dbReference type="ARBA" id="ARBA00022679"/>
    </source>
</evidence>
<dbReference type="Pfam" id="PF00072">
    <property type="entry name" value="Response_reg"/>
    <property type="match status" value="1"/>
</dbReference>
<gene>
    <name evidence="15" type="ORF">BWK73_45850</name>
</gene>
<feature type="modified residue" description="4-aspartylphosphate" evidence="11">
    <location>
        <position position="387"/>
    </location>
</feature>
<dbReference type="InterPro" id="IPR004358">
    <property type="entry name" value="Sig_transdc_His_kin-like_C"/>
</dbReference>
<evidence type="ECO:0000256" key="2">
    <source>
        <dbReference type="ARBA" id="ARBA00012438"/>
    </source>
</evidence>
<keyword evidence="6" id="KW-0418">Kinase</keyword>
<dbReference type="SUPFAM" id="SSF55874">
    <property type="entry name" value="ATPase domain of HSP90 chaperone/DNA topoisomerase II/histidine kinase"/>
    <property type="match status" value="1"/>
</dbReference>
<accession>A0A1Y1QAM1</accession>
<dbReference type="InterPro" id="IPR005467">
    <property type="entry name" value="His_kinase_dom"/>
</dbReference>
<keyword evidence="7" id="KW-0067">ATP-binding</keyword>
<proteinExistence type="predicted"/>